<feature type="domain" description="Glycosyl transferase family 1" evidence="1">
    <location>
        <begin position="214"/>
        <end position="379"/>
    </location>
</feature>
<dbReference type="EMBL" id="FNEH01000028">
    <property type="protein sequence ID" value="SDJ11306.1"/>
    <property type="molecule type" value="Genomic_DNA"/>
</dbReference>
<dbReference type="AlphaFoldDB" id="A0A1G8R2U4"/>
<feature type="domain" description="Glycosyltransferase subfamily 4-like N-terminal" evidence="2">
    <location>
        <begin position="21"/>
        <end position="205"/>
    </location>
</feature>
<reference evidence="3 4" key="1">
    <citation type="submission" date="2016-10" db="EMBL/GenBank/DDBJ databases">
        <authorList>
            <person name="de Groot N.N."/>
        </authorList>
    </citation>
    <scope>NUCLEOTIDE SEQUENCE [LARGE SCALE GENOMIC DNA]</scope>
    <source>
        <strain evidence="3 4">WG7</strain>
    </source>
</reference>
<keyword evidence="3" id="KW-0808">Transferase</keyword>
<dbReference type="Pfam" id="PF00534">
    <property type="entry name" value="Glycos_transf_1"/>
    <property type="match status" value="1"/>
</dbReference>
<dbReference type="SUPFAM" id="SSF53756">
    <property type="entry name" value="UDP-Glycosyltransferase/glycogen phosphorylase"/>
    <property type="match status" value="1"/>
</dbReference>
<dbReference type="CDD" id="cd03794">
    <property type="entry name" value="GT4_WbuB-like"/>
    <property type="match status" value="1"/>
</dbReference>
<protein>
    <submittedName>
        <fullName evidence="3">Glycosyltransferase involved in cell wall bisynthesis</fullName>
    </submittedName>
</protein>
<dbReference type="InterPro" id="IPR050194">
    <property type="entry name" value="Glycosyltransferase_grp1"/>
</dbReference>
<dbReference type="PANTHER" id="PTHR45947">
    <property type="entry name" value="SULFOQUINOVOSYL TRANSFERASE SQD2"/>
    <property type="match status" value="1"/>
</dbReference>
<accession>A0A1G8R2U4</accession>
<evidence type="ECO:0000313" key="3">
    <source>
        <dbReference type="EMBL" id="SDJ11306.1"/>
    </source>
</evidence>
<evidence type="ECO:0000259" key="1">
    <source>
        <dbReference type="Pfam" id="PF00534"/>
    </source>
</evidence>
<gene>
    <name evidence="3" type="ORF">SAMN04515654_12825</name>
</gene>
<evidence type="ECO:0000313" key="4">
    <source>
        <dbReference type="Proteomes" id="UP000198945"/>
    </source>
</evidence>
<dbReference type="RefSeq" id="WP_089717315.1">
    <property type="nucleotide sequence ID" value="NZ_FNEH01000028.1"/>
</dbReference>
<name>A0A1G8R2U4_9FIRM</name>
<dbReference type="Pfam" id="PF13439">
    <property type="entry name" value="Glyco_transf_4"/>
    <property type="match status" value="1"/>
</dbReference>
<organism evidence="3 4">
    <name type="scientific">Halanaerobium congolense</name>
    <dbReference type="NCBI Taxonomy" id="54121"/>
    <lineage>
        <taxon>Bacteria</taxon>
        <taxon>Bacillati</taxon>
        <taxon>Bacillota</taxon>
        <taxon>Clostridia</taxon>
        <taxon>Halanaerobiales</taxon>
        <taxon>Halanaerobiaceae</taxon>
        <taxon>Halanaerobium</taxon>
    </lineage>
</organism>
<dbReference type="InterPro" id="IPR028098">
    <property type="entry name" value="Glyco_trans_4-like_N"/>
</dbReference>
<dbReference type="PANTHER" id="PTHR45947:SF3">
    <property type="entry name" value="SULFOQUINOVOSYL TRANSFERASE SQD2"/>
    <property type="match status" value="1"/>
</dbReference>
<dbReference type="InterPro" id="IPR001296">
    <property type="entry name" value="Glyco_trans_1"/>
</dbReference>
<evidence type="ECO:0000259" key="2">
    <source>
        <dbReference type="Pfam" id="PF13439"/>
    </source>
</evidence>
<dbReference type="Gene3D" id="3.40.50.2000">
    <property type="entry name" value="Glycogen Phosphorylase B"/>
    <property type="match status" value="2"/>
</dbReference>
<dbReference type="GO" id="GO:0016758">
    <property type="term" value="F:hexosyltransferase activity"/>
    <property type="evidence" value="ECO:0007669"/>
    <property type="project" value="TreeGrafter"/>
</dbReference>
<proteinExistence type="predicted"/>
<dbReference type="Proteomes" id="UP000198945">
    <property type="component" value="Unassembled WGS sequence"/>
</dbReference>
<sequence length="403" mass="45895">MKILFLTHFYPPETSAAGKRVSGLAMNLNNLDNEVKIITGFPNYPSGKKRKADKFKFYKKDSIEGIDVYRYYVFASTKRNFLTRALNYISFTISSLFSIFKNEKYDVIITASPPLLLGISGLLISKIKKTKFVFDVQDIWPDIALEMEEMSSSSLIYKLLDRIANMLYKESDMISVVTKGKKKKLLEKGVLDEKVKIIRNGFDESFLDNNINSKIKNQFFNNRDFNIVYAGLIGLAQGLDIIIDTANKLKDYKDINFLVIGDGVDKKRLEERTKKLNLDNVKFLGLYPHEDIYTFLKLSDSSLVPLKNDNLRDSVPSKLFEAMAVGCPILLSANGNSADIVKESDCGLVIEPGNSNELKNAILNLYNNEDMKKQFGKNGILYARRHYSRKKISNKLNDFLNKI</sequence>